<feature type="transmembrane region" description="Helical" evidence="7">
    <location>
        <begin position="49"/>
        <end position="69"/>
    </location>
</feature>
<dbReference type="AlphaFoldDB" id="A0A8I0GB25"/>
<proteinExistence type="inferred from homology"/>
<dbReference type="GO" id="GO:0016413">
    <property type="term" value="F:O-acetyltransferase activity"/>
    <property type="evidence" value="ECO:0007669"/>
    <property type="project" value="TreeGrafter"/>
</dbReference>
<evidence type="ECO:0000256" key="2">
    <source>
        <dbReference type="ARBA" id="ARBA00007400"/>
    </source>
</evidence>
<name>A0A8I0GB25_9ACTO</name>
<evidence type="ECO:0000313" key="10">
    <source>
        <dbReference type="Proteomes" id="UP000627538"/>
    </source>
</evidence>
<protein>
    <submittedName>
        <fullName evidence="9">Acyltransferase</fullName>
    </submittedName>
</protein>
<keyword evidence="6 7" id="KW-0472">Membrane</keyword>
<dbReference type="Pfam" id="PF01757">
    <property type="entry name" value="Acyl_transf_3"/>
    <property type="match status" value="1"/>
</dbReference>
<dbReference type="PANTHER" id="PTHR40074">
    <property type="entry name" value="O-ACETYLTRANSFERASE WECH"/>
    <property type="match status" value="1"/>
</dbReference>
<dbReference type="Proteomes" id="UP000627538">
    <property type="component" value="Unassembled WGS sequence"/>
</dbReference>
<evidence type="ECO:0000256" key="4">
    <source>
        <dbReference type="ARBA" id="ARBA00022692"/>
    </source>
</evidence>
<feature type="transmembrane region" description="Helical" evidence="7">
    <location>
        <begin position="81"/>
        <end position="98"/>
    </location>
</feature>
<evidence type="ECO:0000256" key="7">
    <source>
        <dbReference type="SAM" id="Phobius"/>
    </source>
</evidence>
<gene>
    <name evidence="9" type="ORF">H8R10_00560</name>
</gene>
<comment type="caution">
    <text evidence="9">The sequence shown here is derived from an EMBL/GenBank/DDBJ whole genome shotgun (WGS) entry which is preliminary data.</text>
</comment>
<comment type="subcellular location">
    <subcellularLocation>
        <location evidence="1">Cell membrane</location>
        <topology evidence="1">Multi-pass membrane protein</topology>
    </subcellularLocation>
</comment>
<evidence type="ECO:0000256" key="6">
    <source>
        <dbReference type="ARBA" id="ARBA00023136"/>
    </source>
</evidence>
<dbReference type="PANTHER" id="PTHR40074:SF2">
    <property type="entry name" value="O-ACETYLTRANSFERASE WECH"/>
    <property type="match status" value="1"/>
</dbReference>
<keyword evidence="5 7" id="KW-1133">Transmembrane helix</keyword>
<feature type="transmembrane region" description="Helical" evidence="7">
    <location>
        <begin position="250"/>
        <end position="273"/>
    </location>
</feature>
<sequence>MNARQGATGRLIWLDAIKGITIGAVVLIHLRFFLAAYTGRPPSEIEVTLNAALKSFHLPALFFASGLLIPRSLRRGPARFLLAKCDTILWPLVIWHVINRLRAGGPAALARADVLTDVSYLWFLEFLFLFCALACLSRWVPAWCLALVSLPLSALPLVTGWDEHLGYAAFFFCGMALAGRVHALASRAPSNAALAWLSLAGALAVSATATIWGIGPDWVRLIRCFAVIALLLAWAMMLPAHTRAARACAWLGRGSLALYVCHWPIGLFLGVTLRPVPGIGVLVCVATVALSLALTAARGYRPLSWTLSRPHRGGAKRR</sequence>
<dbReference type="GO" id="GO:0005886">
    <property type="term" value="C:plasma membrane"/>
    <property type="evidence" value="ECO:0007669"/>
    <property type="project" value="UniProtKB-SubCell"/>
</dbReference>
<feature type="transmembrane region" description="Helical" evidence="7">
    <location>
        <begin position="192"/>
        <end position="214"/>
    </location>
</feature>
<comment type="similarity">
    <text evidence="2">Belongs to the acyltransferase 3 family.</text>
</comment>
<evidence type="ECO:0000256" key="5">
    <source>
        <dbReference type="ARBA" id="ARBA00022989"/>
    </source>
</evidence>
<keyword evidence="9" id="KW-0012">Acyltransferase</keyword>
<reference evidence="9 10" key="1">
    <citation type="submission" date="2020-08" db="EMBL/GenBank/DDBJ databases">
        <title>Winkia gen. nov., sp. nov., isolated from faeces of the Anser albifrons in China.</title>
        <authorList>
            <person name="Liu Q."/>
        </authorList>
    </citation>
    <scope>NUCLEOTIDE SEQUENCE [LARGE SCALE GENOMIC DNA]</scope>
    <source>
        <strain evidence="9 10">C62</strain>
    </source>
</reference>
<feature type="transmembrane region" description="Helical" evidence="7">
    <location>
        <begin position="167"/>
        <end position="185"/>
    </location>
</feature>
<keyword evidence="4 7" id="KW-0812">Transmembrane</keyword>
<feature type="transmembrane region" description="Helical" evidence="7">
    <location>
        <begin position="143"/>
        <end position="161"/>
    </location>
</feature>
<dbReference type="RefSeq" id="WP_191070844.1">
    <property type="nucleotide sequence ID" value="NZ_CP060506.1"/>
</dbReference>
<organism evidence="9 10">
    <name type="scientific">Nanchangia anserum</name>
    <dbReference type="NCBI Taxonomy" id="2692125"/>
    <lineage>
        <taxon>Bacteria</taxon>
        <taxon>Bacillati</taxon>
        <taxon>Actinomycetota</taxon>
        <taxon>Actinomycetes</taxon>
        <taxon>Actinomycetales</taxon>
        <taxon>Actinomycetaceae</taxon>
        <taxon>Nanchangia</taxon>
    </lineage>
</organism>
<feature type="transmembrane region" description="Helical" evidence="7">
    <location>
        <begin position="118"/>
        <end position="136"/>
    </location>
</feature>
<evidence type="ECO:0000259" key="8">
    <source>
        <dbReference type="Pfam" id="PF01757"/>
    </source>
</evidence>
<dbReference type="InterPro" id="IPR002656">
    <property type="entry name" value="Acyl_transf_3_dom"/>
</dbReference>
<feature type="transmembrane region" description="Helical" evidence="7">
    <location>
        <begin position="220"/>
        <end position="238"/>
    </location>
</feature>
<feature type="transmembrane region" description="Helical" evidence="7">
    <location>
        <begin position="279"/>
        <end position="300"/>
    </location>
</feature>
<feature type="transmembrane region" description="Helical" evidence="7">
    <location>
        <begin position="12"/>
        <end position="37"/>
    </location>
</feature>
<evidence type="ECO:0000256" key="3">
    <source>
        <dbReference type="ARBA" id="ARBA00022475"/>
    </source>
</evidence>
<evidence type="ECO:0000256" key="1">
    <source>
        <dbReference type="ARBA" id="ARBA00004651"/>
    </source>
</evidence>
<keyword evidence="9" id="KW-0808">Transferase</keyword>
<evidence type="ECO:0000313" key="9">
    <source>
        <dbReference type="EMBL" id="MBD3688736.1"/>
    </source>
</evidence>
<dbReference type="EMBL" id="JACRUO010000001">
    <property type="protein sequence ID" value="MBD3688736.1"/>
    <property type="molecule type" value="Genomic_DNA"/>
</dbReference>
<dbReference type="GO" id="GO:0009246">
    <property type="term" value="P:enterobacterial common antigen biosynthetic process"/>
    <property type="evidence" value="ECO:0007669"/>
    <property type="project" value="TreeGrafter"/>
</dbReference>
<feature type="domain" description="Acyltransferase 3" evidence="8">
    <location>
        <begin position="12"/>
        <end position="295"/>
    </location>
</feature>
<keyword evidence="3" id="KW-1003">Cell membrane</keyword>
<accession>A0A8I0GB25</accession>
<keyword evidence="10" id="KW-1185">Reference proteome</keyword>